<dbReference type="Proteomes" id="UP000295215">
    <property type="component" value="Unassembled WGS sequence"/>
</dbReference>
<dbReference type="Gene3D" id="2.40.160.20">
    <property type="match status" value="1"/>
</dbReference>
<dbReference type="RefSeq" id="WP_133711585.1">
    <property type="nucleotide sequence ID" value="NZ_SOAG01000002.1"/>
</dbReference>
<feature type="signal peptide" evidence="1">
    <location>
        <begin position="1"/>
        <end position="18"/>
    </location>
</feature>
<dbReference type="OrthoDB" id="763581at2"/>
<evidence type="ECO:0008006" key="4">
    <source>
        <dbReference type="Google" id="ProtNLM"/>
    </source>
</evidence>
<gene>
    <name evidence="2" type="ORF">C8P70_102148</name>
</gene>
<name>A0A4R7F6G4_9FLAO</name>
<keyword evidence="3" id="KW-1185">Reference proteome</keyword>
<dbReference type="AlphaFoldDB" id="A0A4R7F6G4"/>
<sequence>MKKLVLVMLLIICVPIRAQEKEIKWDVSLGGGVLSVPEIGSGFGDAFGTLFTVLGYNTYTETSSTGTLVLNGKYAINPKVKIGMDVAILIENEKQYRASTKEYVGNTKYTHISFIPRVDWYWNRKTRWNMYSSAGVGLNIVKGKEKMKDEDYQIEKTTTETKTAFIVIPFGVEYGKAFKGFAEVGIGYTGLLQFGIRYSF</sequence>
<proteinExistence type="predicted"/>
<dbReference type="EMBL" id="SOAG01000002">
    <property type="protein sequence ID" value="TDS65360.1"/>
    <property type="molecule type" value="Genomic_DNA"/>
</dbReference>
<protein>
    <recommendedName>
        <fullName evidence="4">Outer membrane protein with beta-barrel domain</fullName>
    </recommendedName>
</protein>
<reference evidence="2 3" key="1">
    <citation type="submission" date="2019-03" db="EMBL/GenBank/DDBJ databases">
        <title>Genomic Encyclopedia of Archaeal and Bacterial Type Strains, Phase II (KMG-II): from individual species to whole genera.</title>
        <authorList>
            <person name="Goeker M."/>
        </authorList>
    </citation>
    <scope>NUCLEOTIDE SEQUENCE [LARGE SCALE GENOMIC DNA]</scope>
    <source>
        <strain evidence="2 3">DSM 28213</strain>
    </source>
</reference>
<keyword evidence="1" id="KW-0732">Signal</keyword>
<feature type="chain" id="PRO_5020530206" description="Outer membrane protein with beta-barrel domain" evidence="1">
    <location>
        <begin position="19"/>
        <end position="200"/>
    </location>
</feature>
<organism evidence="2 3">
    <name type="scientific">Myroides indicus</name>
    <dbReference type="NCBI Taxonomy" id="1323422"/>
    <lineage>
        <taxon>Bacteria</taxon>
        <taxon>Pseudomonadati</taxon>
        <taxon>Bacteroidota</taxon>
        <taxon>Flavobacteriia</taxon>
        <taxon>Flavobacteriales</taxon>
        <taxon>Flavobacteriaceae</taxon>
        <taxon>Myroides</taxon>
    </lineage>
</organism>
<accession>A0A4R7F6G4</accession>
<evidence type="ECO:0000313" key="3">
    <source>
        <dbReference type="Proteomes" id="UP000295215"/>
    </source>
</evidence>
<evidence type="ECO:0000313" key="2">
    <source>
        <dbReference type="EMBL" id="TDS65360.1"/>
    </source>
</evidence>
<evidence type="ECO:0000256" key="1">
    <source>
        <dbReference type="SAM" id="SignalP"/>
    </source>
</evidence>
<comment type="caution">
    <text evidence="2">The sequence shown here is derived from an EMBL/GenBank/DDBJ whole genome shotgun (WGS) entry which is preliminary data.</text>
</comment>